<evidence type="ECO:0000313" key="4">
    <source>
        <dbReference type="EMBL" id="KAJ6234633.1"/>
    </source>
</evidence>
<dbReference type="EMBL" id="JAOAOG010000269">
    <property type="protein sequence ID" value="KAJ6234633.1"/>
    <property type="molecule type" value="Genomic_DNA"/>
</dbReference>
<name>A0AAV7Y136_9EUKA</name>
<dbReference type="Proteomes" id="UP001146793">
    <property type="component" value="Unassembled WGS sequence"/>
</dbReference>
<dbReference type="AlphaFoldDB" id="A0AAV7Y136"/>
<evidence type="ECO:0000256" key="2">
    <source>
        <dbReference type="SAM" id="MobiDB-lite"/>
    </source>
</evidence>
<evidence type="ECO:0000313" key="5">
    <source>
        <dbReference type="Proteomes" id="UP001146793"/>
    </source>
</evidence>
<dbReference type="Proteomes" id="UP001150062">
    <property type="component" value="Unassembled WGS sequence"/>
</dbReference>
<feature type="region of interest" description="Disordered" evidence="2">
    <location>
        <begin position="1"/>
        <end position="25"/>
    </location>
</feature>
<accession>A0AAV7Y136</accession>
<dbReference type="EMBL" id="JANTQA010000076">
    <property type="protein sequence ID" value="KAJ3423571.1"/>
    <property type="molecule type" value="Genomic_DNA"/>
</dbReference>
<evidence type="ECO:0000313" key="6">
    <source>
        <dbReference type="Proteomes" id="UP001150062"/>
    </source>
</evidence>
<organism evidence="3 5">
    <name type="scientific">Anaeramoeba flamelloides</name>
    <dbReference type="NCBI Taxonomy" id="1746091"/>
    <lineage>
        <taxon>Eukaryota</taxon>
        <taxon>Metamonada</taxon>
        <taxon>Anaeramoebidae</taxon>
        <taxon>Anaeramoeba</taxon>
    </lineage>
</organism>
<feature type="coiled-coil region" evidence="1">
    <location>
        <begin position="51"/>
        <end position="78"/>
    </location>
</feature>
<protein>
    <submittedName>
        <fullName evidence="3">Uncharacterized protein</fullName>
    </submittedName>
</protein>
<evidence type="ECO:0000256" key="1">
    <source>
        <dbReference type="SAM" id="Coils"/>
    </source>
</evidence>
<evidence type="ECO:0000313" key="3">
    <source>
        <dbReference type="EMBL" id="KAJ3423571.1"/>
    </source>
</evidence>
<reference evidence="4" key="1">
    <citation type="submission" date="2022-08" db="EMBL/GenBank/DDBJ databases">
        <title>Novel sulfate-reducing endosymbionts in the free-living metamonad Anaeramoeba.</title>
        <authorList>
            <person name="Jerlstrom-Hultqvist J."/>
            <person name="Cepicka I."/>
            <person name="Gallot-Lavallee L."/>
            <person name="Salas-Leiva D."/>
            <person name="Curtis B.A."/>
            <person name="Zahonova K."/>
            <person name="Pipaliya S."/>
            <person name="Dacks J."/>
            <person name="Roger A.J."/>
        </authorList>
    </citation>
    <scope>NUCLEOTIDE SEQUENCE</scope>
    <source>
        <strain evidence="4">Schooner1</strain>
    </source>
</reference>
<keyword evidence="1" id="KW-0175">Coiled coil</keyword>
<gene>
    <name evidence="3" type="ORF">M0812_30104</name>
    <name evidence="4" type="ORF">M0813_29226</name>
</gene>
<comment type="caution">
    <text evidence="3">The sequence shown here is derived from an EMBL/GenBank/DDBJ whole genome shotgun (WGS) entry which is preliminary data.</text>
</comment>
<reference evidence="3" key="2">
    <citation type="submission" date="2022-08" db="EMBL/GenBank/DDBJ databases">
        <title>Novel sulphate-reducing endosymbionts in the free-living metamonad Anaeramoeba.</title>
        <authorList>
            <person name="Jerlstrom-Hultqvist J."/>
            <person name="Cepicka I."/>
            <person name="Gallot-Lavallee L."/>
            <person name="Salas-Leiva D."/>
            <person name="Curtis B.A."/>
            <person name="Zahonova K."/>
            <person name="Pipaliya S."/>
            <person name="Dacks J."/>
            <person name="Roger A.J."/>
        </authorList>
    </citation>
    <scope>NUCLEOTIDE SEQUENCE</scope>
    <source>
        <strain evidence="3">Busselton2</strain>
    </source>
</reference>
<sequence>MSSLWSTTRKGISNQGVESDSDAEPDIILGQVSPYELFADQLINQVSKIETLSDENEIERLKNENKKLQQDNIKLNSVIKHFIKKEEND</sequence>
<proteinExistence type="predicted"/>
<keyword evidence="6" id="KW-1185">Reference proteome</keyword>
<feature type="compositionally biased region" description="Polar residues" evidence="2">
    <location>
        <begin position="1"/>
        <end position="18"/>
    </location>
</feature>